<dbReference type="GO" id="GO:0051604">
    <property type="term" value="P:protein maturation"/>
    <property type="evidence" value="ECO:0007669"/>
    <property type="project" value="TreeGrafter"/>
</dbReference>
<evidence type="ECO:0000256" key="1">
    <source>
        <dbReference type="ARBA" id="ARBA00006961"/>
    </source>
</evidence>
<sequence length="616" mass="66100">MPTVYIIIYSVYHHIYTLAKEVQKGLESEGVTVKLFQVPETLSDEVLSKLNAPPKPDIPIISVGALAEADAFLFGIPTRFGTLPSQMKSFLDATGALWATGALSGKFVGTFFSSASQHGGQETTAYTLLTYFAHHGLNYIPLGYPNSHMFDNDEVVGGSPYGAGTIANGDGSRLPTDKEKDIAKTQGELFAKLLNTYHRGLEIVKKESSKLTADSAVANTTEPSITPAPVQSSSAGKEETAAPTTEESRKNIDEPIAPVSETTRQVDENPTTNSVFIAIHVGAGNLSKTKEPAYRALCAKACKAGMEILKSENGSAIDAVAMAIKILEDDPITNAGYGSNLTIKGTVECDASIMEGARGTFGAVGAVSGIKNPIMTAKQLVLEGKNGLLPLGRVPPMLLVGPGAKEWAKTRNHTIVEDEELIEQSSLATFAEHMSRLIEYQEQTQQPDLGHDTVGAVCIDQNGNIAAGVSSGGISLKFPGRVGEAAMYGCGCWAQNERNGVPGVACSTTGTGEQIMRTMLTYKCASHLQTEDDIKKAVTDCLKHDFLDSSFLDIYDTKSVGIIMLRVQTLENDRRLEFWYGHTTEDMGVGYMSSTHSKPKVTRIKSIHDGVLMDIY</sequence>
<evidence type="ECO:0000313" key="6">
    <source>
        <dbReference type="EMBL" id="RCH88196.1"/>
    </source>
</evidence>
<dbReference type="GO" id="GO:0010181">
    <property type="term" value="F:FMN binding"/>
    <property type="evidence" value="ECO:0007669"/>
    <property type="project" value="InterPro"/>
</dbReference>
<dbReference type="FunFam" id="3.40.50.360:FF:000001">
    <property type="entry name" value="NAD(P)H dehydrogenase (Quinone) FQR1-like"/>
    <property type="match status" value="1"/>
</dbReference>
<reference evidence="6 7" key="1">
    <citation type="journal article" date="2018" name="G3 (Bethesda)">
        <title>Phylogenetic and Phylogenomic Definition of Rhizopus Species.</title>
        <authorList>
            <person name="Gryganskyi A.P."/>
            <person name="Golan J."/>
            <person name="Dolatabadi S."/>
            <person name="Mondo S."/>
            <person name="Robb S."/>
            <person name="Idnurm A."/>
            <person name="Muszewska A."/>
            <person name="Steczkiewicz K."/>
            <person name="Masonjones S."/>
            <person name="Liao H.L."/>
            <person name="Gajdeczka M.T."/>
            <person name="Anike F."/>
            <person name="Vuek A."/>
            <person name="Anishchenko I.M."/>
            <person name="Voigt K."/>
            <person name="de Hoog G.S."/>
            <person name="Smith M.E."/>
            <person name="Heitman J."/>
            <person name="Vilgalys R."/>
            <person name="Stajich J.E."/>
        </authorList>
    </citation>
    <scope>NUCLEOTIDE SEQUENCE [LARGE SCALE GENOMIC DNA]</scope>
    <source>
        <strain evidence="6 7">CBS 357.93</strain>
    </source>
</reference>
<dbReference type="InterPro" id="IPR010089">
    <property type="entry name" value="Flavoprotein_WrbA-like"/>
</dbReference>
<proteinExistence type="inferred from homology"/>
<dbReference type="Pfam" id="PF03358">
    <property type="entry name" value="FMN_red"/>
    <property type="match status" value="1"/>
</dbReference>
<dbReference type="InterPro" id="IPR008254">
    <property type="entry name" value="Flavodoxin/NO_synth"/>
</dbReference>
<dbReference type="CDD" id="cd04514">
    <property type="entry name" value="Taspase1_like"/>
    <property type="match status" value="1"/>
</dbReference>
<comment type="similarity">
    <text evidence="1">Belongs to the WrbA family.</text>
</comment>
<dbReference type="GO" id="GO:0004298">
    <property type="term" value="F:threonine-type endopeptidase activity"/>
    <property type="evidence" value="ECO:0007669"/>
    <property type="project" value="InterPro"/>
</dbReference>
<feature type="region of interest" description="Disordered" evidence="4">
    <location>
        <begin position="214"/>
        <end position="252"/>
    </location>
</feature>
<dbReference type="GO" id="GO:0003955">
    <property type="term" value="F:NAD(P)H dehydrogenase (quinone) activity"/>
    <property type="evidence" value="ECO:0007669"/>
    <property type="project" value="InterPro"/>
</dbReference>
<dbReference type="Gene3D" id="3.60.20.30">
    <property type="entry name" value="(Glycosyl)asparaginase"/>
    <property type="match status" value="1"/>
</dbReference>
<dbReference type="InterPro" id="IPR029055">
    <property type="entry name" value="Ntn_hydrolases_N"/>
</dbReference>
<keyword evidence="7" id="KW-1185">Reference proteome</keyword>
<dbReference type="PANTHER" id="PTHR10188">
    <property type="entry name" value="L-ASPARAGINASE"/>
    <property type="match status" value="1"/>
</dbReference>
<gene>
    <name evidence="6" type="primary">TASP1</name>
    <name evidence="6" type="ORF">CU097_007874</name>
</gene>
<dbReference type="GO" id="GO:0005737">
    <property type="term" value="C:cytoplasm"/>
    <property type="evidence" value="ECO:0007669"/>
    <property type="project" value="TreeGrafter"/>
</dbReference>
<comment type="caution">
    <text evidence="6">The sequence shown here is derived from an EMBL/GenBank/DDBJ whole genome shotgun (WGS) entry which is preliminary data.</text>
</comment>
<dbReference type="Pfam" id="PF01112">
    <property type="entry name" value="Asparaginase_2"/>
    <property type="match status" value="1"/>
</dbReference>
<evidence type="ECO:0000256" key="2">
    <source>
        <dbReference type="PIRSR" id="PIRSR600246-1"/>
    </source>
</evidence>
<dbReference type="EMBL" id="PJQL01001513">
    <property type="protein sequence ID" value="RCH88196.1"/>
    <property type="molecule type" value="Genomic_DNA"/>
</dbReference>
<dbReference type="SUPFAM" id="SSF56235">
    <property type="entry name" value="N-terminal nucleophile aminohydrolases (Ntn hydrolases)"/>
    <property type="match status" value="1"/>
</dbReference>
<dbReference type="PROSITE" id="PS50902">
    <property type="entry name" value="FLAVODOXIN_LIKE"/>
    <property type="match status" value="1"/>
</dbReference>
<dbReference type="Gene3D" id="3.40.50.360">
    <property type="match status" value="1"/>
</dbReference>
<evidence type="ECO:0000256" key="4">
    <source>
        <dbReference type="SAM" id="MobiDB-lite"/>
    </source>
</evidence>
<organism evidence="6 7">
    <name type="scientific">Rhizopus azygosporus</name>
    <name type="common">Rhizopus microsporus var. azygosporus</name>
    <dbReference type="NCBI Taxonomy" id="86630"/>
    <lineage>
        <taxon>Eukaryota</taxon>
        <taxon>Fungi</taxon>
        <taxon>Fungi incertae sedis</taxon>
        <taxon>Mucoromycota</taxon>
        <taxon>Mucoromycotina</taxon>
        <taxon>Mucoromycetes</taxon>
        <taxon>Mucorales</taxon>
        <taxon>Mucorineae</taxon>
        <taxon>Rhizopodaceae</taxon>
        <taxon>Rhizopus</taxon>
    </lineage>
</organism>
<accession>A0A367JE45</accession>
<feature type="active site" description="Nucleophile" evidence="2">
    <location>
        <position position="453"/>
    </location>
</feature>
<dbReference type="NCBIfam" id="NF002999">
    <property type="entry name" value="PRK03767.1"/>
    <property type="match status" value="1"/>
</dbReference>
<dbReference type="InterPro" id="IPR000246">
    <property type="entry name" value="Peptidase_T2"/>
</dbReference>
<protein>
    <submittedName>
        <fullName evidence="6">Taspase, threonine aspartase, 1</fullName>
    </submittedName>
</protein>
<feature type="compositionally biased region" description="Basic and acidic residues" evidence="4">
    <location>
        <begin position="236"/>
        <end position="252"/>
    </location>
</feature>
<name>A0A367JE45_RHIAZ</name>
<dbReference type="Proteomes" id="UP000252139">
    <property type="component" value="Unassembled WGS sequence"/>
</dbReference>
<evidence type="ECO:0000259" key="5">
    <source>
        <dbReference type="PROSITE" id="PS50902"/>
    </source>
</evidence>
<dbReference type="NCBIfam" id="TIGR01755">
    <property type="entry name" value="flav_wrbA"/>
    <property type="match status" value="1"/>
</dbReference>
<dbReference type="PANTHER" id="PTHR10188:SF8">
    <property type="entry name" value="THREONINE ASPARTASE 1"/>
    <property type="match status" value="1"/>
</dbReference>
<feature type="site" description="Cleavage; by autolysis" evidence="3">
    <location>
        <begin position="452"/>
        <end position="453"/>
    </location>
</feature>
<dbReference type="InterPro" id="IPR029039">
    <property type="entry name" value="Flavoprotein-like_sf"/>
</dbReference>
<dbReference type="OrthoDB" id="2262349at2759"/>
<dbReference type="SUPFAM" id="SSF52218">
    <property type="entry name" value="Flavoproteins"/>
    <property type="match status" value="1"/>
</dbReference>
<feature type="compositionally biased region" description="Polar residues" evidence="4">
    <location>
        <begin position="217"/>
        <end position="235"/>
    </location>
</feature>
<dbReference type="InterPro" id="IPR037464">
    <property type="entry name" value="Taspase1"/>
</dbReference>
<feature type="domain" description="Flavodoxin-like" evidence="5">
    <location>
        <begin position="4"/>
        <end position="190"/>
    </location>
</feature>
<dbReference type="AlphaFoldDB" id="A0A367JE45"/>
<evidence type="ECO:0000313" key="7">
    <source>
        <dbReference type="Proteomes" id="UP000252139"/>
    </source>
</evidence>
<dbReference type="STRING" id="86630.A0A367JE45"/>
<evidence type="ECO:0000256" key="3">
    <source>
        <dbReference type="PIRSR" id="PIRSR600246-3"/>
    </source>
</evidence>
<dbReference type="InterPro" id="IPR005025">
    <property type="entry name" value="FMN_Rdtase-like_dom"/>
</dbReference>